<dbReference type="InterPro" id="IPR003656">
    <property type="entry name" value="Znf_BED"/>
</dbReference>
<evidence type="ECO:0000256" key="1">
    <source>
        <dbReference type="ARBA" id="ARBA00022679"/>
    </source>
</evidence>
<comment type="caution">
    <text evidence="15">The sequence shown here is derived from an EMBL/GenBank/DDBJ whole genome shotgun (WGS) entry which is preliminary data.</text>
</comment>
<dbReference type="GO" id="GO:0003677">
    <property type="term" value="F:DNA binding"/>
    <property type="evidence" value="ECO:0007669"/>
    <property type="project" value="InterPro"/>
</dbReference>
<feature type="compositionally biased region" description="Polar residues" evidence="13">
    <location>
        <begin position="183"/>
        <end position="213"/>
    </location>
</feature>
<keyword evidence="5" id="KW-0862">Zinc</keyword>
<evidence type="ECO:0000256" key="6">
    <source>
        <dbReference type="ARBA" id="ARBA00034487"/>
    </source>
</evidence>
<feature type="region of interest" description="Disordered" evidence="13">
    <location>
        <begin position="183"/>
        <end position="214"/>
    </location>
</feature>
<evidence type="ECO:0000313" key="16">
    <source>
        <dbReference type="Proteomes" id="UP000245383"/>
    </source>
</evidence>
<name>A0A2T9YZP2_9FUNG</name>
<dbReference type="OrthoDB" id="8300214at2759"/>
<evidence type="ECO:0000256" key="5">
    <source>
        <dbReference type="ARBA" id="ARBA00022833"/>
    </source>
</evidence>
<feature type="compositionally biased region" description="Polar residues" evidence="13">
    <location>
        <begin position="786"/>
        <end position="798"/>
    </location>
</feature>
<feature type="compositionally biased region" description="Polar residues" evidence="13">
    <location>
        <begin position="805"/>
        <end position="817"/>
    </location>
</feature>
<dbReference type="PROSITE" id="PS50808">
    <property type="entry name" value="ZF_BED"/>
    <property type="match status" value="1"/>
</dbReference>
<dbReference type="PANTHER" id="PTHR43675">
    <property type="entry name" value="ARSENITE METHYLTRANSFERASE"/>
    <property type="match status" value="1"/>
</dbReference>
<accession>A0A2T9YZP2</accession>
<dbReference type="InterPro" id="IPR025714">
    <property type="entry name" value="Methyltranfer_dom"/>
</dbReference>
<proteinExistence type="inferred from homology"/>
<keyword evidence="2" id="KW-0949">S-adenosyl-L-methionine</keyword>
<feature type="domain" description="BED-type" evidence="14">
    <location>
        <begin position="4"/>
        <end position="57"/>
    </location>
</feature>
<dbReference type="GO" id="GO:0008270">
    <property type="term" value="F:zinc ion binding"/>
    <property type="evidence" value="ECO:0007669"/>
    <property type="project" value="UniProtKB-KW"/>
</dbReference>
<dbReference type="Gene3D" id="3.40.5.100">
    <property type="match status" value="1"/>
</dbReference>
<dbReference type="InterPro" id="IPR029063">
    <property type="entry name" value="SAM-dependent_MTases_sf"/>
</dbReference>
<evidence type="ECO:0000256" key="4">
    <source>
        <dbReference type="ARBA" id="ARBA00022771"/>
    </source>
</evidence>
<reference evidence="15 16" key="1">
    <citation type="journal article" date="2018" name="MBio">
        <title>Comparative Genomics Reveals the Core Gene Toolbox for the Fungus-Insect Symbiosis.</title>
        <authorList>
            <person name="Wang Y."/>
            <person name="Stata M."/>
            <person name="Wang W."/>
            <person name="Stajich J.E."/>
            <person name="White M.M."/>
            <person name="Moncalvo J.M."/>
        </authorList>
    </citation>
    <scope>NUCLEOTIDE SEQUENCE [LARGE SCALE GENOMIC DNA]</scope>
    <source>
        <strain evidence="15 16">SWE-8-4</strain>
    </source>
</reference>
<dbReference type="EMBL" id="MBFR01000006">
    <property type="protein sequence ID" value="PVU97822.1"/>
    <property type="molecule type" value="Genomic_DNA"/>
</dbReference>
<dbReference type="Pfam" id="PF02892">
    <property type="entry name" value="zf-BED"/>
    <property type="match status" value="1"/>
</dbReference>
<evidence type="ECO:0000313" key="15">
    <source>
        <dbReference type="EMBL" id="PVU97822.1"/>
    </source>
</evidence>
<dbReference type="Proteomes" id="UP000245383">
    <property type="component" value="Unassembled WGS sequence"/>
</dbReference>
<evidence type="ECO:0000256" key="10">
    <source>
        <dbReference type="ARBA" id="ARBA00047943"/>
    </source>
</evidence>
<evidence type="ECO:0000256" key="8">
    <source>
        <dbReference type="ARBA" id="ARBA00034545"/>
    </source>
</evidence>
<evidence type="ECO:0000256" key="3">
    <source>
        <dbReference type="ARBA" id="ARBA00022723"/>
    </source>
</evidence>
<keyword evidence="3" id="KW-0479">Metal-binding</keyword>
<dbReference type="CDD" id="cd02440">
    <property type="entry name" value="AdoMet_MTases"/>
    <property type="match status" value="1"/>
</dbReference>
<evidence type="ECO:0000256" key="12">
    <source>
        <dbReference type="PROSITE-ProRule" id="PRU00027"/>
    </source>
</evidence>
<comment type="catalytic activity">
    <reaction evidence="11">
        <text>arsenic triglutathione + 3 [thioredoxin]-dithiol + 3 S-adenosyl-L-methionine = trimethylarsine + 3 [thioredoxin]-disulfide + 3 glutathione + 3 S-adenosyl-L-homocysteine + 3 H(+)</text>
        <dbReference type="Rhea" id="RHEA:69432"/>
        <dbReference type="Rhea" id="RHEA-COMP:10698"/>
        <dbReference type="Rhea" id="RHEA-COMP:10700"/>
        <dbReference type="ChEBI" id="CHEBI:15378"/>
        <dbReference type="ChEBI" id="CHEBI:27130"/>
        <dbReference type="ChEBI" id="CHEBI:29950"/>
        <dbReference type="ChEBI" id="CHEBI:50058"/>
        <dbReference type="ChEBI" id="CHEBI:57856"/>
        <dbReference type="ChEBI" id="CHEBI:57925"/>
        <dbReference type="ChEBI" id="CHEBI:59789"/>
        <dbReference type="ChEBI" id="CHEBI:183640"/>
        <dbReference type="EC" id="2.1.1.137"/>
    </reaction>
</comment>
<sequence length="872" mass="98450">MAPKHFAPVWKHFSRNLPIGRSKHHRAQCVYCKYELSGQPERMKAHLRKCKKISYKLRTSILKDYPPLPQTDIEFSDGKTDPITSTPILHHNSNTNINDNDVLFSGSASYSEKNSTIDHSTFGPEANSHHTSFNSPSIEHEYHSNHIQRINLDNSYKSRESLPGSVQGLLGLSWDRTGRSILNLPQNDQNSSYRSLSQYSQNKHPSNQTSNDSFLKKSVAPHKNSSFDNDDTHQSIKSYYSKLPSDTRKRTFITNKIAPHPIIKEAISNVPTAVREGYFGCGIPIPMGIEGLRVLDLGCGSGRDCYVVSKLVGQSGKVTGIDMVDQVIEVAQKNILEYSTFLGYRPHLNFIQGYNEFLYESGLYPESFDLCISNNAINLSPNKELVFKSVFDILREGGEFYFSDIYADRRLPNHLRSHPTLITENLGGALYIEDFKRLCQRVGFADPRQVGPAVPVRIESPSLRDLVRSTQFYSITYRMFKLTKPTTVLEPTREDYGQIAIYRGTVEGQRARLRLDNDWCFEANRAVLVDGNTAVILSETWLQRHFEVQGDRSNHFGSFASIATPASQYDAWELENDEYNFYNSLLTNNFTGGVNSSVSSNSKYPLSKVTYMPQPLTPANIDSSFGYNKNSLNNENMYSCHREYSQDRENNNKLFENSIFNIIPATDPTPTFSISTQNFTPNHKSKNQITADFRISSTADILNSNSVSKTKSVPTSENTLKSVKNLHSLAPISSFLTDCNQSSFKNQDSSKELISTENNNHSTRISENRDSINFLSNTKAKDSSNNKKSPYNDINNKITFEHNLPRNQNNYPDQNGSHRIKEDNVNISQDSDLARNQSLDQNFNLDIDLGLGLDIGYNQGISSTHRSAISSE</sequence>
<dbReference type="SUPFAM" id="SSF53335">
    <property type="entry name" value="S-adenosyl-L-methionine-dependent methyltransferases"/>
    <property type="match status" value="1"/>
</dbReference>
<evidence type="ECO:0000256" key="7">
    <source>
        <dbReference type="ARBA" id="ARBA00034521"/>
    </source>
</evidence>
<protein>
    <recommendedName>
        <fullName evidence="8">Arsenite methyltransferase</fullName>
        <ecNumber evidence="7">2.1.1.137</ecNumber>
    </recommendedName>
</protein>
<feature type="region of interest" description="Disordered" evidence="13">
    <location>
        <begin position="114"/>
        <end position="137"/>
    </location>
</feature>
<dbReference type="EC" id="2.1.1.137" evidence="7"/>
<dbReference type="InterPro" id="IPR026669">
    <property type="entry name" value="Arsenite_MeTrfase-like"/>
</dbReference>
<evidence type="ECO:0000256" key="13">
    <source>
        <dbReference type="SAM" id="MobiDB-lite"/>
    </source>
</evidence>
<dbReference type="Gene3D" id="3.40.50.150">
    <property type="entry name" value="Vaccinia Virus protein VP39"/>
    <property type="match status" value="1"/>
</dbReference>
<dbReference type="GO" id="GO:0030791">
    <property type="term" value="F:arsenite methyltransferase activity"/>
    <property type="evidence" value="ECO:0007669"/>
    <property type="project" value="UniProtKB-EC"/>
</dbReference>
<feature type="region of interest" description="Disordered" evidence="13">
    <location>
        <begin position="743"/>
        <end position="819"/>
    </location>
</feature>
<dbReference type="Pfam" id="PF13847">
    <property type="entry name" value="Methyltransf_31"/>
    <property type="match status" value="1"/>
</dbReference>
<feature type="compositionally biased region" description="Polar residues" evidence="13">
    <location>
        <begin position="743"/>
        <end position="763"/>
    </location>
</feature>
<comment type="catalytic activity">
    <reaction evidence="10">
        <text>arsenic triglutathione + 2 [thioredoxin]-dithiol + 2 S-adenosyl-L-methionine + H2O = dimethylarsinous acid + 2 [thioredoxin]-disulfide + 3 glutathione + 2 S-adenosyl-L-homocysteine + 2 H(+)</text>
        <dbReference type="Rhea" id="RHEA:69464"/>
        <dbReference type="Rhea" id="RHEA-COMP:10698"/>
        <dbReference type="Rhea" id="RHEA-COMP:10700"/>
        <dbReference type="ChEBI" id="CHEBI:15377"/>
        <dbReference type="ChEBI" id="CHEBI:15378"/>
        <dbReference type="ChEBI" id="CHEBI:23808"/>
        <dbReference type="ChEBI" id="CHEBI:29950"/>
        <dbReference type="ChEBI" id="CHEBI:50058"/>
        <dbReference type="ChEBI" id="CHEBI:57856"/>
        <dbReference type="ChEBI" id="CHEBI:57925"/>
        <dbReference type="ChEBI" id="CHEBI:59789"/>
        <dbReference type="ChEBI" id="CHEBI:183640"/>
        <dbReference type="EC" id="2.1.1.137"/>
    </reaction>
</comment>
<organism evidence="15 16">
    <name type="scientific">Smittium simulii</name>
    <dbReference type="NCBI Taxonomy" id="133385"/>
    <lineage>
        <taxon>Eukaryota</taxon>
        <taxon>Fungi</taxon>
        <taxon>Fungi incertae sedis</taxon>
        <taxon>Zoopagomycota</taxon>
        <taxon>Kickxellomycotina</taxon>
        <taxon>Harpellomycetes</taxon>
        <taxon>Harpellales</taxon>
        <taxon>Legeriomycetaceae</taxon>
        <taxon>Smittium</taxon>
    </lineage>
</organism>
<dbReference type="PANTHER" id="PTHR43675:SF8">
    <property type="entry name" value="ARSENITE METHYLTRANSFERASE"/>
    <property type="match status" value="1"/>
</dbReference>
<evidence type="ECO:0000256" key="2">
    <source>
        <dbReference type="ARBA" id="ARBA00022691"/>
    </source>
</evidence>
<comment type="catalytic activity">
    <reaction evidence="9">
        <text>arsenic triglutathione + [thioredoxin]-dithiol + S-adenosyl-L-methionine + 2 H2O = methylarsonous acid + [thioredoxin]-disulfide + 3 glutathione + S-adenosyl-L-homocysteine + H(+)</text>
        <dbReference type="Rhea" id="RHEA:69460"/>
        <dbReference type="Rhea" id="RHEA-COMP:10698"/>
        <dbReference type="Rhea" id="RHEA-COMP:10700"/>
        <dbReference type="ChEBI" id="CHEBI:15377"/>
        <dbReference type="ChEBI" id="CHEBI:15378"/>
        <dbReference type="ChEBI" id="CHEBI:17826"/>
        <dbReference type="ChEBI" id="CHEBI:29950"/>
        <dbReference type="ChEBI" id="CHEBI:50058"/>
        <dbReference type="ChEBI" id="CHEBI:57856"/>
        <dbReference type="ChEBI" id="CHEBI:57925"/>
        <dbReference type="ChEBI" id="CHEBI:59789"/>
        <dbReference type="ChEBI" id="CHEBI:183640"/>
        <dbReference type="EC" id="2.1.1.137"/>
    </reaction>
</comment>
<evidence type="ECO:0000259" key="14">
    <source>
        <dbReference type="PROSITE" id="PS50808"/>
    </source>
</evidence>
<dbReference type="STRING" id="133385.A0A2T9YZP2"/>
<comment type="similarity">
    <text evidence="6">Belongs to the methyltransferase superfamily. Arsenite methyltransferase family.</text>
</comment>
<keyword evidence="16" id="KW-1185">Reference proteome</keyword>
<evidence type="ECO:0000256" key="9">
    <source>
        <dbReference type="ARBA" id="ARBA00047941"/>
    </source>
</evidence>
<gene>
    <name evidence="15" type="ORF">BB561_000235</name>
</gene>
<evidence type="ECO:0000256" key="11">
    <source>
        <dbReference type="ARBA" id="ARBA00048428"/>
    </source>
</evidence>
<keyword evidence="4 12" id="KW-0863">Zinc-finger</keyword>
<dbReference type="AlphaFoldDB" id="A0A2T9YZP2"/>
<keyword evidence="1" id="KW-0808">Transferase</keyword>